<accession>A0A402D016</accession>
<dbReference type="KEGG" id="ccot:CCAX7_58120"/>
<evidence type="ECO:0000313" key="1">
    <source>
        <dbReference type="EMBL" id="BDI33761.1"/>
    </source>
</evidence>
<dbReference type="InterPro" id="IPR036465">
    <property type="entry name" value="vWFA_dom_sf"/>
</dbReference>
<dbReference type="EMBL" id="AP025739">
    <property type="protein sequence ID" value="BDI33761.1"/>
    <property type="molecule type" value="Genomic_DNA"/>
</dbReference>
<proteinExistence type="predicted"/>
<dbReference type="AlphaFoldDB" id="A0A402D016"/>
<dbReference type="SUPFAM" id="SSF53300">
    <property type="entry name" value="vWA-like"/>
    <property type="match status" value="1"/>
</dbReference>
<dbReference type="PROSITE" id="PS50234">
    <property type="entry name" value="VWFA"/>
    <property type="match status" value="1"/>
</dbReference>
<gene>
    <name evidence="1" type="ORF">CCAX7_58120</name>
</gene>
<dbReference type="Gene3D" id="3.30.110.70">
    <property type="entry name" value="Hypothetical protein apc22750. Chain B"/>
    <property type="match status" value="2"/>
</dbReference>
<dbReference type="SUPFAM" id="SSF117782">
    <property type="entry name" value="YbjQ-like"/>
    <property type="match status" value="1"/>
</dbReference>
<dbReference type="Proteomes" id="UP000287394">
    <property type="component" value="Chromosome"/>
</dbReference>
<dbReference type="CDD" id="cd00198">
    <property type="entry name" value="vWFA"/>
    <property type="match status" value="1"/>
</dbReference>
<dbReference type="Gene3D" id="3.40.50.410">
    <property type="entry name" value="von Willebrand factor, type A domain"/>
    <property type="match status" value="1"/>
</dbReference>
<dbReference type="RefSeq" id="WP_119322903.1">
    <property type="nucleotide sequence ID" value="NZ_AP025739.1"/>
</dbReference>
<evidence type="ECO:0000313" key="2">
    <source>
        <dbReference type="Proteomes" id="UP000287394"/>
    </source>
</evidence>
<organism evidence="1 2">
    <name type="scientific">Capsulimonas corticalis</name>
    <dbReference type="NCBI Taxonomy" id="2219043"/>
    <lineage>
        <taxon>Bacteria</taxon>
        <taxon>Bacillati</taxon>
        <taxon>Armatimonadota</taxon>
        <taxon>Armatimonadia</taxon>
        <taxon>Capsulimonadales</taxon>
        <taxon>Capsulimonadaceae</taxon>
        <taxon>Capsulimonas</taxon>
    </lineage>
</organism>
<keyword evidence="2" id="KW-1185">Reference proteome</keyword>
<sequence length="682" mass="74472">MQFLGLGNGPYQTFSHGLSNPRSDLLSGVRYQIVPSMRGVPAAQLRLQFRRDASSITNPEMTLAVLLDRSGSMSEAFAEGHVYDVAQAILTHVLMAGSGYDLIFYDDQISDAGHIQNSADLRGAILRNGPRGGTYVTSALRHTIQKYKSRAGLYIIVITDGEFADKADVMQLVTQELLPQVKPESPYAFRLHFVGAGEGVDHVFLRQMEDAATGQGSPLVTAHHHAHLRHSHTDILAELDKAYVGVGASATVSESSPSSEPAISSIIDVTTRRIWPGASAPFGFLPRTTTLDLEYAPAHAQNLPVKINFTSAFHQPQEMTFQIPLPKPAPAPGSGGGSLLSRLHLPWNRSPEDDAARAAQQLERERVAALVKSNHDAELRRQSSDLQALASGGLPMQAIERLKEIGTNEASEILFTSNLAPEEAGLLRREGFHPRGIVTGSAVYHVGQAYASSQGDCEVTVLSEAYNEACRLAVGRMGHELKMINGHGVVGVRFSLVRHEWADKTIEVQVMGTAVEGPGRPPEQPWMCDLSGQEWYALRRAGYDPVAFVWGHCTWFLLTTQQDEWTHRSWNNVEMTHWSAGLSKARTRAMAHLNKQASAYGSNGVAGVKIERRLDEIRLSGPGEDPAYEREHHNIVVSILGTAIRARPNAPRHVTPTLNVLSLRDGRLTPIAMATPKDAVVE</sequence>
<protein>
    <submittedName>
        <fullName evidence="1">Uncharacterized protein</fullName>
    </submittedName>
</protein>
<dbReference type="OrthoDB" id="3289343at2"/>
<dbReference type="InterPro" id="IPR035439">
    <property type="entry name" value="UPF0145_dom_sf"/>
</dbReference>
<reference evidence="1 2" key="1">
    <citation type="journal article" date="2019" name="Int. J. Syst. Evol. Microbiol.">
        <title>Capsulimonas corticalis gen. nov., sp. nov., an aerobic capsulated bacterium, of a novel bacterial order, Capsulimonadales ord. nov., of the class Armatimonadia of the phylum Armatimonadetes.</title>
        <authorList>
            <person name="Li J."/>
            <person name="Kudo C."/>
            <person name="Tonouchi A."/>
        </authorList>
    </citation>
    <scope>NUCLEOTIDE SEQUENCE [LARGE SCALE GENOMIC DNA]</scope>
    <source>
        <strain evidence="1 2">AX-7</strain>
    </source>
</reference>
<name>A0A402D016_9BACT</name>
<dbReference type="InterPro" id="IPR002035">
    <property type="entry name" value="VWF_A"/>
</dbReference>